<dbReference type="InterPro" id="IPR050529">
    <property type="entry name" value="CYP450_sterol_14alpha_dmase"/>
</dbReference>
<dbReference type="PANTHER" id="PTHR24304">
    <property type="entry name" value="CYTOCHROME P450 FAMILY 7"/>
    <property type="match status" value="1"/>
</dbReference>
<reference evidence="8 9" key="1">
    <citation type="submission" date="2015-07" db="EMBL/GenBank/DDBJ databases">
        <title>Comparative genomics of the Sigatoka disease complex on banana suggests a link between parallel evolutionary changes in Pseudocercospora fijiensis and Pseudocercospora eumusae and increased virulence on the banana host.</title>
        <authorList>
            <person name="Chang T.-C."/>
            <person name="Salvucci A."/>
            <person name="Crous P.W."/>
            <person name="Stergiopoulos I."/>
        </authorList>
    </citation>
    <scope>NUCLEOTIDE SEQUENCE [LARGE SCALE GENOMIC DNA]</scope>
    <source>
        <strain evidence="8 9">CBS 114824</strain>
    </source>
</reference>
<dbReference type="OrthoDB" id="3366823at2759"/>
<keyword evidence="5 6" id="KW-0408">Iron</keyword>
<keyword evidence="9" id="KW-1185">Reference proteome</keyword>
<dbReference type="STRING" id="321146.A0A139GUW6"/>
<evidence type="ECO:0000256" key="3">
    <source>
        <dbReference type="ARBA" id="ARBA00022617"/>
    </source>
</evidence>
<gene>
    <name evidence="8" type="ORF">AC578_3103</name>
</gene>
<evidence type="ECO:0000313" key="8">
    <source>
        <dbReference type="EMBL" id="KXS93997.1"/>
    </source>
</evidence>
<feature type="binding site" description="axial binding residue" evidence="6">
    <location>
        <position position="510"/>
    </location>
    <ligand>
        <name>heme</name>
        <dbReference type="ChEBI" id="CHEBI:30413"/>
    </ligand>
    <ligandPart>
        <name>Fe</name>
        <dbReference type="ChEBI" id="CHEBI:18248"/>
    </ligandPart>
</feature>
<evidence type="ECO:0000256" key="1">
    <source>
        <dbReference type="ARBA" id="ARBA00001971"/>
    </source>
</evidence>
<evidence type="ECO:0000313" key="9">
    <source>
        <dbReference type="Proteomes" id="UP000070133"/>
    </source>
</evidence>
<evidence type="ECO:0000256" key="6">
    <source>
        <dbReference type="PIRSR" id="PIRSR602403-1"/>
    </source>
</evidence>
<sequence length="577" mass="65455">MVLREYSFCAASIWSCDDGHDLSSAFSIAVSAIDMRDQIVLLPYINPFGNAAVLIIGACLALVCFTRAYTTIAYHRAINAKDEVVHAPVLPYSIPWFGHTLRFLEKNAQRWYPKHVLAPPHDVFSLIVAGRRTIIVNNAAATRYLFRHTYSGGLTRENFVGDLLGKCLLVSPHDISVINTGEGRKAQEEVFLKYLSRREEVRELTLLYSERLAMSYERIHDDKNIRRHVHLYAWLRQHIITSSLTTFFGDHLLQVCPELCNDIFHFDEDLCSFFFGTPRILNRAAWTRRERILRKLMEWDTMIYNLNGGPPAEPSNSPSWDPIFGSRFHKARLRFYDQYNLSPTSRAGMNLSIMFALASNVIPTITWMLFHILAGPDTPRLLPAIRQEISSATISPSDISLLPTLHSIWTEVLRHYCDNMIMRDVVSNTLIPLDEQGFKKFRARKGDVVISPCWVAQHDSRNWEPSSANFFVADRFLGQKEKLSHHVKVSALAGVPTPQMFPFGGGKSICAGRIFAKEEAIVTVAQTLKSFDLEVKGFVDVDGKKSKRDFPGVMPSLPGVVVYVPDGDLRVEIKRRV</sequence>
<comment type="similarity">
    <text evidence="2">Belongs to the cytochrome P450 family.</text>
</comment>
<dbReference type="GO" id="GO:0008395">
    <property type="term" value="F:steroid hydroxylase activity"/>
    <property type="evidence" value="ECO:0007669"/>
    <property type="project" value="TreeGrafter"/>
</dbReference>
<comment type="cofactor">
    <cofactor evidence="1 6">
        <name>heme</name>
        <dbReference type="ChEBI" id="CHEBI:30413"/>
    </cofactor>
</comment>
<feature type="transmembrane region" description="Helical" evidence="7">
    <location>
        <begin position="351"/>
        <end position="373"/>
    </location>
</feature>
<proteinExistence type="inferred from homology"/>
<keyword evidence="7" id="KW-0812">Transmembrane</keyword>
<organism evidence="8 9">
    <name type="scientific">Pseudocercospora eumusae</name>
    <dbReference type="NCBI Taxonomy" id="321146"/>
    <lineage>
        <taxon>Eukaryota</taxon>
        <taxon>Fungi</taxon>
        <taxon>Dikarya</taxon>
        <taxon>Ascomycota</taxon>
        <taxon>Pezizomycotina</taxon>
        <taxon>Dothideomycetes</taxon>
        <taxon>Dothideomycetidae</taxon>
        <taxon>Mycosphaerellales</taxon>
        <taxon>Mycosphaerellaceae</taxon>
        <taxon>Pseudocercospora</taxon>
    </lineage>
</organism>
<name>A0A139GUW6_9PEZI</name>
<dbReference type="InterPro" id="IPR002403">
    <property type="entry name" value="Cyt_P450_E_grp-IV"/>
</dbReference>
<dbReference type="GO" id="GO:0005506">
    <property type="term" value="F:iron ion binding"/>
    <property type="evidence" value="ECO:0007669"/>
    <property type="project" value="InterPro"/>
</dbReference>
<protein>
    <recommendedName>
        <fullName evidence="10">Cytochrome P450</fullName>
    </recommendedName>
</protein>
<dbReference type="PANTHER" id="PTHR24304:SF2">
    <property type="entry name" value="24-HYDROXYCHOLESTEROL 7-ALPHA-HYDROXYLASE"/>
    <property type="match status" value="1"/>
</dbReference>
<comment type="caution">
    <text evidence="8">The sequence shown here is derived from an EMBL/GenBank/DDBJ whole genome shotgun (WGS) entry which is preliminary data.</text>
</comment>
<evidence type="ECO:0000256" key="5">
    <source>
        <dbReference type="ARBA" id="ARBA00023004"/>
    </source>
</evidence>
<dbReference type="InterPro" id="IPR036396">
    <property type="entry name" value="Cyt_P450_sf"/>
</dbReference>
<keyword evidence="7" id="KW-0472">Membrane</keyword>
<dbReference type="GO" id="GO:0016705">
    <property type="term" value="F:oxidoreductase activity, acting on paired donors, with incorporation or reduction of molecular oxygen"/>
    <property type="evidence" value="ECO:0007669"/>
    <property type="project" value="InterPro"/>
</dbReference>
<accession>A0A139GUW6</accession>
<dbReference type="GO" id="GO:0020037">
    <property type="term" value="F:heme binding"/>
    <property type="evidence" value="ECO:0007669"/>
    <property type="project" value="InterPro"/>
</dbReference>
<dbReference type="SUPFAM" id="SSF48264">
    <property type="entry name" value="Cytochrome P450"/>
    <property type="match status" value="1"/>
</dbReference>
<dbReference type="PRINTS" id="PR00465">
    <property type="entry name" value="EP450IV"/>
</dbReference>
<evidence type="ECO:0000256" key="7">
    <source>
        <dbReference type="SAM" id="Phobius"/>
    </source>
</evidence>
<evidence type="ECO:0008006" key="10">
    <source>
        <dbReference type="Google" id="ProtNLM"/>
    </source>
</evidence>
<dbReference type="EMBL" id="LFZN01000347">
    <property type="protein sequence ID" value="KXS93997.1"/>
    <property type="molecule type" value="Genomic_DNA"/>
</dbReference>
<keyword evidence="3 6" id="KW-0349">Heme</keyword>
<feature type="transmembrane region" description="Helical" evidence="7">
    <location>
        <begin position="44"/>
        <end position="66"/>
    </location>
</feature>
<dbReference type="Proteomes" id="UP000070133">
    <property type="component" value="Unassembled WGS sequence"/>
</dbReference>
<dbReference type="AlphaFoldDB" id="A0A139GUW6"/>
<keyword evidence="7" id="KW-1133">Transmembrane helix</keyword>
<evidence type="ECO:0000256" key="2">
    <source>
        <dbReference type="ARBA" id="ARBA00010617"/>
    </source>
</evidence>
<keyword evidence="4 6" id="KW-0479">Metal-binding</keyword>
<dbReference type="InterPro" id="IPR001128">
    <property type="entry name" value="Cyt_P450"/>
</dbReference>
<dbReference type="Pfam" id="PF00067">
    <property type="entry name" value="p450"/>
    <property type="match status" value="1"/>
</dbReference>
<evidence type="ECO:0000256" key="4">
    <source>
        <dbReference type="ARBA" id="ARBA00022723"/>
    </source>
</evidence>
<dbReference type="Gene3D" id="1.10.630.10">
    <property type="entry name" value="Cytochrome P450"/>
    <property type="match status" value="1"/>
</dbReference>